<feature type="region of interest" description="Disordered" evidence="1">
    <location>
        <begin position="23"/>
        <end position="67"/>
    </location>
</feature>
<gene>
    <name evidence="2" type="ORF">GCM10014715_65620</name>
</gene>
<dbReference type="Proteomes" id="UP000641386">
    <property type="component" value="Unassembled WGS sequence"/>
</dbReference>
<reference evidence="2" key="2">
    <citation type="submission" date="2020-09" db="EMBL/GenBank/DDBJ databases">
        <authorList>
            <person name="Sun Q."/>
            <person name="Ohkuma M."/>
        </authorList>
    </citation>
    <scope>NUCLEOTIDE SEQUENCE</scope>
    <source>
        <strain evidence="2">JCM 3302</strain>
    </source>
</reference>
<proteinExistence type="predicted"/>
<dbReference type="EMBL" id="BNBC01000040">
    <property type="protein sequence ID" value="GHF00370.1"/>
    <property type="molecule type" value="Genomic_DNA"/>
</dbReference>
<comment type="caution">
    <text evidence="2">The sequence shown here is derived from an EMBL/GenBank/DDBJ whole genome shotgun (WGS) entry which is preliminary data.</text>
</comment>
<protein>
    <submittedName>
        <fullName evidence="2">Uncharacterized protein</fullName>
    </submittedName>
</protein>
<evidence type="ECO:0000313" key="2">
    <source>
        <dbReference type="EMBL" id="GHF00370.1"/>
    </source>
</evidence>
<evidence type="ECO:0000256" key="1">
    <source>
        <dbReference type="SAM" id="MobiDB-lite"/>
    </source>
</evidence>
<evidence type="ECO:0000313" key="3">
    <source>
        <dbReference type="Proteomes" id="UP000641386"/>
    </source>
</evidence>
<name>A0A919AE29_9ACTN</name>
<reference evidence="2" key="1">
    <citation type="journal article" date="2014" name="Int. J. Syst. Evol. Microbiol.">
        <title>Complete genome sequence of Corynebacterium casei LMG S-19264T (=DSM 44701T), isolated from a smear-ripened cheese.</title>
        <authorList>
            <consortium name="US DOE Joint Genome Institute (JGI-PGF)"/>
            <person name="Walter F."/>
            <person name="Albersmeier A."/>
            <person name="Kalinowski J."/>
            <person name="Ruckert C."/>
        </authorList>
    </citation>
    <scope>NUCLEOTIDE SEQUENCE</scope>
    <source>
        <strain evidence="2">JCM 3302</strain>
    </source>
</reference>
<accession>A0A919AE29</accession>
<organism evidence="2 3">
    <name type="scientific">Streptomyces spiralis</name>
    <dbReference type="NCBI Taxonomy" id="66376"/>
    <lineage>
        <taxon>Bacteria</taxon>
        <taxon>Bacillati</taxon>
        <taxon>Actinomycetota</taxon>
        <taxon>Actinomycetes</taxon>
        <taxon>Kitasatosporales</taxon>
        <taxon>Streptomycetaceae</taxon>
        <taxon>Streptomyces</taxon>
    </lineage>
</organism>
<dbReference type="AlphaFoldDB" id="A0A919AE29"/>
<keyword evidence="3" id="KW-1185">Reference proteome</keyword>
<sequence length="67" mass="6946">MRGDDGLGLCGRGVVQAGAQEAEPCQGRFGPDPVRLGRRFGSTRKRRPGTALTVAGQCESAGTGESR</sequence>
<feature type="compositionally biased region" description="Basic residues" evidence="1">
    <location>
        <begin position="36"/>
        <end position="48"/>
    </location>
</feature>